<dbReference type="HOGENOM" id="CLU_2391856_0_0_1"/>
<evidence type="ECO:0000313" key="1">
    <source>
        <dbReference type="EMBL" id="CCF38069.1"/>
    </source>
</evidence>
<dbReference type="AlphaFoldDB" id="H1VCW6"/>
<name>H1VCW6_COLHI</name>
<reference evidence="2" key="1">
    <citation type="journal article" date="2012" name="Nat. Genet.">
        <title>Lifestyle transitions in plant pathogenic Colletotrichum fungi deciphered by genome and transcriptome analyses.</title>
        <authorList>
            <person name="O'Connell R.J."/>
            <person name="Thon M.R."/>
            <person name="Hacquard S."/>
            <person name="Amyotte S.G."/>
            <person name="Kleemann J."/>
            <person name="Torres M.F."/>
            <person name="Damm U."/>
            <person name="Buiate E.A."/>
            <person name="Epstein L."/>
            <person name="Alkan N."/>
            <person name="Altmueller J."/>
            <person name="Alvarado-Balderrama L."/>
            <person name="Bauser C.A."/>
            <person name="Becker C."/>
            <person name="Birren B.W."/>
            <person name="Chen Z."/>
            <person name="Choi J."/>
            <person name="Crouch J.A."/>
            <person name="Duvick J.P."/>
            <person name="Farman M.A."/>
            <person name="Gan P."/>
            <person name="Heiman D."/>
            <person name="Henrissat B."/>
            <person name="Howard R.J."/>
            <person name="Kabbage M."/>
            <person name="Koch C."/>
            <person name="Kracher B."/>
            <person name="Kubo Y."/>
            <person name="Law A.D."/>
            <person name="Lebrun M.-H."/>
            <person name="Lee Y.-H."/>
            <person name="Miyara I."/>
            <person name="Moore N."/>
            <person name="Neumann U."/>
            <person name="Nordstroem K."/>
            <person name="Panaccione D.G."/>
            <person name="Panstruga R."/>
            <person name="Place M."/>
            <person name="Proctor R.H."/>
            <person name="Prusky D."/>
            <person name="Rech G."/>
            <person name="Reinhardt R."/>
            <person name="Rollins J.A."/>
            <person name="Rounsley S."/>
            <person name="Schardl C.L."/>
            <person name="Schwartz D.C."/>
            <person name="Shenoy N."/>
            <person name="Shirasu K."/>
            <person name="Sikhakolli U.R."/>
            <person name="Stueber K."/>
            <person name="Sukno S.A."/>
            <person name="Sweigard J.A."/>
            <person name="Takano Y."/>
            <person name="Takahara H."/>
            <person name="Trail F."/>
            <person name="van der Does H.C."/>
            <person name="Voll L.M."/>
            <person name="Will I."/>
            <person name="Young S."/>
            <person name="Zeng Q."/>
            <person name="Zhang J."/>
            <person name="Zhou S."/>
            <person name="Dickman M.B."/>
            <person name="Schulze-Lefert P."/>
            <person name="Ver Loren van Themaat E."/>
            <person name="Ma L.-J."/>
            <person name="Vaillancourt L.J."/>
        </authorList>
    </citation>
    <scope>NUCLEOTIDE SEQUENCE [LARGE SCALE GENOMIC DNA]</scope>
    <source>
        <strain evidence="2">IMI 349063</strain>
    </source>
</reference>
<dbReference type="Proteomes" id="UP000007174">
    <property type="component" value="Unassembled WGS sequence"/>
</dbReference>
<gene>
    <name evidence="1" type="ORF">CH063_09260</name>
</gene>
<accession>H1VCW6</accession>
<organism evidence="1 2">
    <name type="scientific">Colletotrichum higginsianum (strain IMI 349063)</name>
    <name type="common">Crucifer anthracnose fungus</name>
    <dbReference type="NCBI Taxonomy" id="759273"/>
    <lineage>
        <taxon>Eukaryota</taxon>
        <taxon>Fungi</taxon>
        <taxon>Dikarya</taxon>
        <taxon>Ascomycota</taxon>
        <taxon>Pezizomycotina</taxon>
        <taxon>Sordariomycetes</taxon>
        <taxon>Hypocreomycetidae</taxon>
        <taxon>Glomerellales</taxon>
        <taxon>Glomerellaceae</taxon>
        <taxon>Colletotrichum</taxon>
        <taxon>Colletotrichum destructivum species complex</taxon>
    </lineage>
</organism>
<feature type="non-terminal residue" evidence="1">
    <location>
        <position position="1"/>
    </location>
</feature>
<protein>
    <submittedName>
        <fullName evidence="1">Uncharacterized protein</fullName>
    </submittedName>
</protein>
<dbReference type="EMBL" id="CACQ02002789">
    <property type="protein sequence ID" value="CCF38069.1"/>
    <property type="molecule type" value="Genomic_DNA"/>
</dbReference>
<sequence length="94" mass="9849">GVAFGKLIEPVSSTITLDVGCATTWQQGGTASRGGVQRVQWAESDRSSPFSGAASPAGLSCMRVGHFEVTRWTSAGKLPKVRVTVLKVLEGRSS</sequence>
<proteinExistence type="predicted"/>
<evidence type="ECO:0000313" key="2">
    <source>
        <dbReference type="Proteomes" id="UP000007174"/>
    </source>
</evidence>